<reference evidence="1 2" key="1">
    <citation type="journal article" date="2016" name="Appl. Environ. Microbiol.">
        <title>Function and Phylogeny of Bacterial Butyryl Coenzyme A:Acetate Transferases and Their Diversity in the Proximal Colon of Swine.</title>
        <authorList>
            <person name="Trachsel J."/>
            <person name="Bayles D.O."/>
            <person name="Looft T."/>
            <person name="Levine U.Y."/>
            <person name="Allen H.K."/>
        </authorList>
    </citation>
    <scope>NUCLEOTIDE SEQUENCE [LARGE SCALE GENOMIC DNA]</scope>
    <source>
        <strain evidence="1 2">68-3-10</strain>
    </source>
</reference>
<gene>
    <name evidence="1" type="ORF">BHK98_11230</name>
</gene>
<dbReference type="STRING" id="1261640.BHK98_11230"/>
<dbReference type="Proteomes" id="UP000187404">
    <property type="component" value="Unassembled WGS sequence"/>
</dbReference>
<dbReference type="OrthoDB" id="3078572at2"/>
<evidence type="ECO:0000313" key="1">
    <source>
        <dbReference type="EMBL" id="OLR56588.1"/>
    </source>
</evidence>
<keyword evidence="2" id="KW-1185">Reference proteome</keyword>
<dbReference type="AlphaFoldDB" id="A0A1Q9JK43"/>
<proteinExistence type="predicted"/>
<sequence length="192" mass="20829">MPEFTRFTETITKKQDKRVVNITVKPTVIDCTGSVWFTDLMLQEGDKVTGFVINTETFLEKYDGDDATDGKRFYNGIVRSAATCVIFNLGTTAAGLDYKVYPIQAMDAGSISLALGKGAHKATFKAAAAAGDEFDLFASKRECLKNGAATSKDGFFQYSAAGDSKHPITVADKKSARIYVEFQEMQDGGDAL</sequence>
<comment type="caution">
    <text evidence="1">The sequence shown here is derived from an EMBL/GenBank/DDBJ whole genome shotgun (WGS) entry which is preliminary data.</text>
</comment>
<name>A0A1Q9JK43_9FIRM</name>
<accession>A0A1Q9JK43</accession>
<organism evidence="1 2">
    <name type="scientific">Hornefia porci</name>
    <dbReference type="NCBI Taxonomy" id="2652292"/>
    <lineage>
        <taxon>Bacteria</taxon>
        <taxon>Bacillati</taxon>
        <taxon>Bacillota</taxon>
        <taxon>Clostridia</taxon>
        <taxon>Peptostreptococcales</taxon>
        <taxon>Anaerovoracaceae</taxon>
        <taxon>Hornefia</taxon>
    </lineage>
</organism>
<dbReference type="EMBL" id="MJIE01000001">
    <property type="protein sequence ID" value="OLR56588.1"/>
    <property type="molecule type" value="Genomic_DNA"/>
</dbReference>
<evidence type="ECO:0000313" key="2">
    <source>
        <dbReference type="Proteomes" id="UP000187404"/>
    </source>
</evidence>
<protein>
    <submittedName>
        <fullName evidence="1">Uncharacterized protein</fullName>
    </submittedName>
</protein>
<dbReference type="RefSeq" id="WP_075714331.1">
    <property type="nucleotide sequence ID" value="NZ_MJIE01000001.1"/>
</dbReference>